<dbReference type="NCBIfam" id="TIGR02532">
    <property type="entry name" value="IV_pilin_GFxxxE"/>
    <property type="match status" value="1"/>
</dbReference>
<keyword evidence="1" id="KW-0812">Transmembrane</keyword>
<dbReference type="Proteomes" id="UP001501788">
    <property type="component" value="Unassembled WGS sequence"/>
</dbReference>
<dbReference type="InterPro" id="IPR045584">
    <property type="entry name" value="Pilin-like"/>
</dbReference>
<dbReference type="EMBL" id="BAABEX010000003">
    <property type="protein sequence ID" value="GAA4418151.1"/>
    <property type="molecule type" value="Genomic_DNA"/>
</dbReference>
<dbReference type="SUPFAM" id="SSF54523">
    <property type="entry name" value="Pili subunits"/>
    <property type="match status" value="1"/>
</dbReference>
<reference evidence="3" key="1">
    <citation type="journal article" date="2019" name="Int. J. Syst. Evol. Microbiol.">
        <title>The Global Catalogue of Microorganisms (GCM) 10K type strain sequencing project: providing services to taxonomists for standard genome sequencing and annotation.</title>
        <authorList>
            <consortium name="The Broad Institute Genomics Platform"/>
            <consortium name="The Broad Institute Genome Sequencing Center for Infectious Disease"/>
            <person name="Wu L."/>
            <person name="Ma J."/>
        </authorList>
    </citation>
    <scope>NUCLEOTIDE SEQUENCE [LARGE SCALE GENOMIC DNA]</scope>
    <source>
        <strain evidence="3">JCM 31890</strain>
    </source>
</reference>
<dbReference type="Pfam" id="PF07963">
    <property type="entry name" value="N_methyl"/>
    <property type="match status" value="1"/>
</dbReference>
<name>A0ABP8KYG0_9BURK</name>
<comment type="caution">
    <text evidence="2">The sequence shown here is derived from an EMBL/GenBank/DDBJ whole genome shotgun (WGS) entry which is preliminary data.</text>
</comment>
<feature type="transmembrane region" description="Helical" evidence="1">
    <location>
        <begin position="20"/>
        <end position="42"/>
    </location>
</feature>
<gene>
    <name evidence="2" type="ORF">GCM10023090_02720</name>
</gene>
<keyword evidence="3" id="KW-1185">Reference proteome</keyword>
<dbReference type="RefSeq" id="WP_345060478.1">
    <property type="nucleotide sequence ID" value="NZ_BAABEX010000003.1"/>
</dbReference>
<dbReference type="PROSITE" id="PS00409">
    <property type="entry name" value="PROKAR_NTER_METHYL"/>
    <property type="match status" value="1"/>
</dbReference>
<evidence type="ECO:0000313" key="2">
    <source>
        <dbReference type="EMBL" id="GAA4418151.1"/>
    </source>
</evidence>
<organism evidence="2 3">
    <name type="scientific">Acidovorax lacteus</name>
    <dbReference type="NCBI Taxonomy" id="1924988"/>
    <lineage>
        <taxon>Bacteria</taxon>
        <taxon>Pseudomonadati</taxon>
        <taxon>Pseudomonadota</taxon>
        <taxon>Betaproteobacteria</taxon>
        <taxon>Burkholderiales</taxon>
        <taxon>Comamonadaceae</taxon>
        <taxon>Acidovorax</taxon>
    </lineage>
</organism>
<dbReference type="InterPro" id="IPR012902">
    <property type="entry name" value="N_methyl_site"/>
</dbReference>
<keyword evidence="1" id="KW-0472">Membrane</keyword>
<sequence>MKQFLLRAVRPQSQRGYSLVEMGVALAILGLLVSAAVAYWAYSTRHTVAQAARDASLDARAALMVFAQARYRLPCPDADGDGVEDGTGGVCPAGTQVGGFPWKTVGVFNPAVRGMRYGVYRLANAGDHRLDVDLTRDMDRFPPLVAQGAPLAADEILLGRNNLLDICRSLDLASRPGRTVDTTQLSVWRTGEAASRRHVAYVLASGGLLDADGDGQRLDGANTSASNASPAFELPTRAASEAYDDTVVAGTFEDLMSELGCPQGLSAIGHTHANAALSAAMMRQGINDYRRQLKLLADAAGAGVAAATAKVLMSGAGLSNAIATTLDHTSVALLSTGAASGIIAAGVAAVIANTAATVTAAGVLATAIAFKVEADERYNNVAPLVTLGNSLDTSVGDNFRQADLDGF</sequence>
<protein>
    <submittedName>
        <fullName evidence="2">Type II secretion system protein</fullName>
    </submittedName>
</protein>
<keyword evidence="1" id="KW-1133">Transmembrane helix</keyword>
<proteinExistence type="predicted"/>
<evidence type="ECO:0000313" key="3">
    <source>
        <dbReference type="Proteomes" id="UP001501788"/>
    </source>
</evidence>
<accession>A0ABP8KYG0</accession>
<evidence type="ECO:0000256" key="1">
    <source>
        <dbReference type="SAM" id="Phobius"/>
    </source>
</evidence>